<gene>
    <name evidence="2" type="ORF">NX722_07045</name>
</gene>
<organism evidence="2 3">
    <name type="scientific">Endozoicomonas gorgoniicola</name>
    <dbReference type="NCBI Taxonomy" id="1234144"/>
    <lineage>
        <taxon>Bacteria</taxon>
        <taxon>Pseudomonadati</taxon>
        <taxon>Pseudomonadota</taxon>
        <taxon>Gammaproteobacteria</taxon>
        <taxon>Oceanospirillales</taxon>
        <taxon>Endozoicomonadaceae</taxon>
        <taxon>Endozoicomonas</taxon>
    </lineage>
</organism>
<evidence type="ECO:0000313" key="2">
    <source>
        <dbReference type="EMBL" id="MCW7552406.1"/>
    </source>
</evidence>
<feature type="compositionally biased region" description="Polar residues" evidence="1">
    <location>
        <begin position="7"/>
        <end position="37"/>
    </location>
</feature>
<feature type="compositionally biased region" description="Basic and acidic residues" evidence="1">
    <location>
        <begin position="38"/>
        <end position="51"/>
    </location>
</feature>
<evidence type="ECO:0000313" key="3">
    <source>
        <dbReference type="Proteomes" id="UP001209854"/>
    </source>
</evidence>
<sequence>MDIGKITSPSPFVSHTPEQSSSDAVACTSSTITAQDQASHEMPEHKKTGERRAVTVRPETIHLRHYSFAKGLTQTDPSYSGTGITGEERFRRSGYKEIWLDRTYFGTENYKKEPLLPGNEYHAEVERSKLYNMDEDPDGIVAQTERDVREGRTEYGCLDRNAKVTLIEKRVKDAGYQGCLVPSQNAAFIFYKVDVTPVNEKRIHPFH</sequence>
<accession>A0ABT3MSQ8</accession>
<reference evidence="2 3" key="1">
    <citation type="submission" date="2022-10" db="EMBL/GenBank/DDBJ databases">
        <title>High-quality genome sequences of two octocoral-associated bacteria, Endozoicomonas euniceicola EF212 and Endozoicomonas gorgoniicola PS125.</title>
        <authorList>
            <person name="Chiou Y.-J."/>
            <person name="Chen Y.-H."/>
        </authorList>
    </citation>
    <scope>NUCLEOTIDE SEQUENCE [LARGE SCALE GENOMIC DNA]</scope>
    <source>
        <strain evidence="2 3">PS125</strain>
    </source>
</reference>
<dbReference type="EMBL" id="JAPFCC010000001">
    <property type="protein sequence ID" value="MCW7552406.1"/>
    <property type="molecule type" value="Genomic_DNA"/>
</dbReference>
<protein>
    <submittedName>
        <fullName evidence="2">Uncharacterized protein</fullName>
    </submittedName>
</protein>
<name>A0ABT3MSQ8_9GAMM</name>
<evidence type="ECO:0000256" key="1">
    <source>
        <dbReference type="SAM" id="MobiDB-lite"/>
    </source>
</evidence>
<feature type="region of interest" description="Disordered" evidence="1">
    <location>
        <begin position="1"/>
        <end position="51"/>
    </location>
</feature>
<dbReference type="Proteomes" id="UP001209854">
    <property type="component" value="Unassembled WGS sequence"/>
</dbReference>
<keyword evidence="3" id="KW-1185">Reference proteome</keyword>
<proteinExistence type="predicted"/>
<dbReference type="RefSeq" id="WP_262567371.1">
    <property type="nucleotide sequence ID" value="NZ_JAPFCC010000001.1"/>
</dbReference>
<comment type="caution">
    <text evidence="2">The sequence shown here is derived from an EMBL/GenBank/DDBJ whole genome shotgun (WGS) entry which is preliminary data.</text>
</comment>